<accession>A0A6A4FPT0</accession>
<evidence type="ECO:0000313" key="5">
    <source>
        <dbReference type="Proteomes" id="UP000434957"/>
    </source>
</evidence>
<dbReference type="Proteomes" id="UP000434957">
    <property type="component" value="Unassembled WGS sequence"/>
</dbReference>
<protein>
    <submittedName>
        <fullName evidence="3">Uncharacterized protein</fullName>
    </submittedName>
</protein>
<proteinExistence type="predicted"/>
<keyword evidence="1" id="KW-0812">Transmembrane</keyword>
<organism evidence="3 5">
    <name type="scientific">Phytophthora rubi</name>
    <dbReference type="NCBI Taxonomy" id="129364"/>
    <lineage>
        <taxon>Eukaryota</taxon>
        <taxon>Sar</taxon>
        <taxon>Stramenopiles</taxon>
        <taxon>Oomycota</taxon>
        <taxon>Peronosporomycetes</taxon>
        <taxon>Peronosporales</taxon>
        <taxon>Peronosporaceae</taxon>
        <taxon>Phytophthora</taxon>
    </lineage>
</organism>
<reference evidence="3 5" key="1">
    <citation type="submission" date="2018-08" db="EMBL/GenBank/DDBJ databases">
        <title>Genomic investigation of the strawberry pathogen Phytophthora fragariae indicates pathogenicity is determined by transcriptional variation in three key races.</title>
        <authorList>
            <person name="Adams T.M."/>
            <person name="Armitage A.D."/>
            <person name="Sobczyk M.K."/>
            <person name="Bates H.J."/>
            <person name="Dunwell J.M."/>
            <person name="Nellist C.F."/>
            <person name="Harrison R.J."/>
        </authorList>
    </citation>
    <scope>NUCLEOTIDE SEQUENCE [LARGE SCALE GENOMIC DNA]</scope>
    <source>
        <strain evidence="2 4">SCRP249</strain>
        <strain evidence="3 5">SCRP333</strain>
    </source>
</reference>
<feature type="transmembrane region" description="Helical" evidence="1">
    <location>
        <begin position="180"/>
        <end position="199"/>
    </location>
</feature>
<gene>
    <name evidence="2" type="ORF">PR001_g3814</name>
    <name evidence="3" type="ORF">PR003_g6620</name>
</gene>
<evidence type="ECO:0000313" key="3">
    <source>
        <dbReference type="EMBL" id="KAE9348005.1"/>
    </source>
</evidence>
<keyword evidence="5" id="KW-1185">Reference proteome</keyword>
<dbReference type="EMBL" id="QXFT01000298">
    <property type="protein sequence ID" value="KAE9348005.1"/>
    <property type="molecule type" value="Genomic_DNA"/>
</dbReference>
<dbReference type="EMBL" id="QXFV01000147">
    <property type="protein sequence ID" value="KAE9048414.1"/>
    <property type="molecule type" value="Genomic_DNA"/>
</dbReference>
<comment type="caution">
    <text evidence="3">The sequence shown here is derived from an EMBL/GenBank/DDBJ whole genome shotgun (WGS) entry which is preliminary data.</text>
</comment>
<evidence type="ECO:0000313" key="2">
    <source>
        <dbReference type="EMBL" id="KAE9048414.1"/>
    </source>
</evidence>
<evidence type="ECO:0000256" key="1">
    <source>
        <dbReference type="SAM" id="Phobius"/>
    </source>
</evidence>
<name>A0A6A4FPT0_9STRA</name>
<sequence>METTAQVAAELAALIGATFSTSYAFVLNHYAELAWLTAGAVLWTITEPLRGIGTRLSFEISRFALKWGLLAKKTYEALLATPMVVLEANRVHDQGLGRLLFKWLDALNEYWCVFLPTSWAFALRSIWKYHRGVGVESGRSAARARLVGRLVWTLRSLLVYASFFGLLFAYEFMEWACRGLLGVVVLMVAVNYGTVASGGGSFDEIWACNSTLITVDALLALVSLSCRLWRCYENKLSERSLLELARDGYAYWCLALEEQEQAERLSEAFWRMDGGGDAPRTPVRTRSGLQAERRALKAKRERDAAVEPRRGRRVPVGEDVPSWNGGRRLGTVDRSESGYDAVCSEAEEWERDVFWSE</sequence>
<dbReference type="Proteomes" id="UP000429607">
    <property type="component" value="Unassembled WGS sequence"/>
</dbReference>
<evidence type="ECO:0000313" key="4">
    <source>
        <dbReference type="Proteomes" id="UP000429607"/>
    </source>
</evidence>
<keyword evidence="1" id="KW-0472">Membrane</keyword>
<dbReference type="AlphaFoldDB" id="A0A6A4FPT0"/>
<feature type="transmembrane region" description="Helical" evidence="1">
    <location>
        <begin position="147"/>
        <end position="168"/>
    </location>
</feature>
<keyword evidence="1" id="KW-1133">Transmembrane helix</keyword>
<feature type="transmembrane region" description="Helical" evidence="1">
    <location>
        <begin position="7"/>
        <end position="27"/>
    </location>
</feature>